<sequence>MNKTERMLAIVIELQRKGVLRAEDLAARFETSIRTIYRDIQALSEAGVPVAGAPGVGYSLMEGYFLPPVSFTAEEAVGLLIGTDFVKVRLDAEYGAKARSAQEKIEVILPGSVREESERIRSTLRLLHERGTRTHEHEKEILEPLRRAILQKRRVRFRYSKDAPAPEGYGQNERTVDPYGLVYSQGVWMLVAFCGLRQDIRHFRLSRMNKLVVQEDTFRILPGFHFPDYRPADNRNVIVRMLVDQTIADRVHESNTFYMESFEPGEGGWLAQFRVRQVEDILRWTLGWGAAVRVLEPESLRERVREEIENMLKHY</sequence>
<comment type="caution">
    <text evidence="1">The sequence shown here is derived from an EMBL/GenBank/DDBJ whole genome shotgun (WGS) entry which is preliminary data.</text>
</comment>
<proteinExistence type="predicted"/>
<dbReference type="EMBL" id="JBJURJ010000018">
    <property type="protein sequence ID" value="MFM9331388.1"/>
    <property type="molecule type" value="Genomic_DNA"/>
</dbReference>
<keyword evidence="2" id="KW-1185">Reference proteome</keyword>
<dbReference type="Proteomes" id="UP001631969">
    <property type="component" value="Unassembled WGS sequence"/>
</dbReference>
<evidence type="ECO:0000313" key="1">
    <source>
        <dbReference type="EMBL" id="MFM9331388.1"/>
    </source>
</evidence>
<accession>A0ACC7P348</accession>
<organism evidence="1 2">
    <name type="scientific">Paenibacillus mesotrionivorans</name>
    <dbReference type="NCBI Taxonomy" id="3160968"/>
    <lineage>
        <taxon>Bacteria</taxon>
        <taxon>Bacillati</taxon>
        <taxon>Bacillota</taxon>
        <taxon>Bacilli</taxon>
        <taxon>Bacillales</taxon>
        <taxon>Paenibacillaceae</taxon>
        <taxon>Paenibacillus</taxon>
    </lineage>
</organism>
<gene>
    <name evidence="1" type="ORF">ACI1P1_24135</name>
</gene>
<protein>
    <submittedName>
        <fullName evidence="1">Helix-turn-helix transcriptional regulator</fullName>
    </submittedName>
</protein>
<reference evidence="1" key="1">
    <citation type="submission" date="2024-12" db="EMBL/GenBank/DDBJ databases">
        <authorList>
            <person name="Wu N."/>
        </authorList>
    </citation>
    <scope>NUCLEOTIDE SEQUENCE</scope>
    <source>
        <strain evidence="1">P15</strain>
    </source>
</reference>
<evidence type="ECO:0000313" key="2">
    <source>
        <dbReference type="Proteomes" id="UP001631969"/>
    </source>
</evidence>
<name>A0ACC7P348_9BACL</name>